<evidence type="ECO:0000313" key="1">
    <source>
        <dbReference type="EMBL" id="KYD20007.1"/>
    </source>
</evidence>
<protein>
    <submittedName>
        <fullName evidence="1">Uncharacterized protein</fullName>
    </submittedName>
</protein>
<evidence type="ECO:0000313" key="2">
    <source>
        <dbReference type="Proteomes" id="UP000075683"/>
    </source>
</evidence>
<dbReference type="EMBL" id="LQYT01000037">
    <property type="protein sequence ID" value="KYD20007.1"/>
    <property type="molecule type" value="Genomic_DNA"/>
</dbReference>
<dbReference type="STRING" id="301148.B4135_0906"/>
<proteinExistence type="predicted"/>
<comment type="caution">
    <text evidence="1">The sequence shown here is derived from an EMBL/GenBank/DDBJ whole genome shotgun (WGS) entry which is preliminary data.</text>
</comment>
<dbReference type="Proteomes" id="UP000075683">
    <property type="component" value="Unassembled WGS sequence"/>
</dbReference>
<reference evidence="1 2" key="1">
    <citation type="submission" date="2016-01" db="EMBL/GenBank/DDBJ databases">
        <title>Draft Genome Sequences of Seven Thermophilic Sporeformers Isolated from Foods.</title>
        <authorList>
            <person name="Berendsen E.M."/>
            <person name="Wells-Bennik M.H."/>
            <person name="Krawcyk A.O."/>
            <person name="De Jong A."/>
            <person name="Holsappel S."/>
            <person name="Eijlander R.T."/>
            <person name="Kuipers O.P."/>
        </authorList>
    </citation>
    <scope>NUCLEOTIDE SEQUENCE [LARGE SCALE GENOMIC DNA]</scope>
    <source>
        <strain evidence="1 2">B4135</strain>
    </source>
</reference>
<name>A0A150M5Z1_9BACI</name>
<accession>A0A150M5Z1</accession>
<dbReference type="AlphaFoldDB" id="A0A150M5Z1"/>
<organism evidence="1 2">
    <name type="scientific">Caldibacillus debilis</name>
    <dbReference type="NCBI Taxonomy" id="301148"/>
    <lineage>
        <taxon>Bacteria</taxon>
        <taxon>Bacillati</taxon>
        <taxon>Bacillota</taxon>
        <taxon>Bacilli</taxon>
        <taxon>Bacillales</taxon>
        <taxon>Bacillaceae</taxon>
        <taxon>Caldibacillus</taxon>
    </lineage>
</organism>
<sequence length="70" mass="8113">MILISCIFPKEAFPFRRSFSGRPQAPIVPEPDQSPPWRNEFVFCNDGEEPCVNCGLPRNEIFWCMSFDLC</sequence>
<gene>
    <name evidence="1" type="ORF">B4135_0906</name>
</gene>